<keyword evidence="4" id="KW-0030">Aminoacyl-tRNA synthetase</keyword>
<evidence type="ECO:0000313" key="10">
    <source>
        <dbReference type="Proteomes" id="UP000663842"/>
    </source>
</evidence>
<dbReference type="InterPro" id="IPR020456">
    <property type="entry name" value="Acylphosphatase"/>
</dbReference>
<feature type="active site" evidence="5">
    <location>
        <position position="66"/>
    </location>
</feature>
<dbReference type="SUPFAM" id="SSF52954">
    <property type="entry name" value="Class II aaRS ABD-related"/>
    <property type="match status" value="1"/>
</dbReference>
<evidence type="ECO:0000259" key="8">
    <source>
        <dbReference type="PROSITE" id="PS51160"/>
    </source>
</evidence>
<dbReference type="InterPro" id="IPR002314">
    <property type="entry name" value="aa-tRNA-synt_IIb"/>
</dbReference>
<dbReference type="GO" id="GO:0006433">
    <property type="term" value="P:prolyl-tRNA aminoacylation"/>
    <property type="evidence" value="ECO:0007669"/>
    <property type="project" value="TreeGrafter"/>
</dbReference>
<dbReference type="PROSITE" id="PS00150">
    <property type="entry name" value="ACYLPHOSPHATASE_1"/>
    <property type="match status" value="1"/>
</dbReference>
<dbReference type="AlphaFoldDB" id="A0A818ZX16"/>
<keyword evidence="3" id="KW-0067">ATP-binding</keyword>
<dbReference type="PROSITE" id="PS51160">
    <property type="entry name" value="ACYLPHOSPHATASE_3"/>
    <property type="match status" value="1"/>
</dbReference>
<dbReference type="SUPFAM" id="SSF55681">
    <property type="entry name" value="Class II aaRS and biotin synthetases"/>
    <property type="match status" value="1"/>
</dbReference>
<dbReference type="GO" id="GO:0005739">
    <property type="term" value="C:mitochondrion"/>
    <property type="evidence" value="ECO:0007669"/>
    <property type="project" value="TreeGrafter"/>
</dbReference>
<evidence type="ECO:0000313" key="9">
    <source>
        <dbReference type="EMBL" id="CAF3769181.1"/>
    </source>
</evidence>
<dbReference type="Pfam" id="PF00587">
    <property type="entry name" value="tRNA-synt_2b"/>
    <property type="match status" value="1"/>
</dbReference>
<feature type="domain" description="Acylphosphatase-like" evidence="8">
    <location>
        <begin position="51"/>
        <end position="95"/>
    </location>
</feature>
<evidence type="ECO:0000256" key="6">
    <source>
        <dbReference type="RuleBase" id="RU004168"/>
    </source>
</evidence>
<dbReference type="Gene3D" id="3.40.50.800">
    <property type="entry name" value="Anticodon-binding domain"/>
    <property type="match status" value="1"/>
</dbReference>
<dbReference type="GO" id="GO:0004827">
    <property type="term" value="F:proline-tRNA ligase activity"/>
    <property type="evidence" value="ECO:0007669"/>
    <property type="project" value="TreeGrafter"/>
</dbReference>
<gene>
    <name evidence="9" type="ORF">UXM345_LOCUS3022</name>
</gene>
<dbReference type="EC" id="3.6.1.7" evidence="5"/>
<dbReference type="GO" id="GO:0005524">
    <property type="term" value="F:ATP binding"/>
    <property type="evidence" value="ECO:0007669"/>
    <property type="project" value="UniProtKB-KW"/>
</dbReference>
<dbReference type="InterPro" id="IPR036621">
    <property type="entry name" value="Anticodon-bd_dom_sf"/>
</dbReference>
<protein>
    <recommendedName>
        <fullName evidence="5">acylphosphatase</fullName>
        <ecNumber evidence="5">3.6.1.7</ecNumber>
    </recommendedName>
</protein>
<evidence type="ECO:0000256" key="3">
    <source>
        <dbReference type="ARBA" id="ARBA00022840"/>
    </source>
</evidence>
<dbReference type="Gene3D" id="3.30.930.10">
    <property type="entry name" value="Bira Bifunctional Protein, Domain 2"/>
    <property type="match status" value="1"/>
</dbReference>
<comment type="caution">
    <text evidence="9">The sequence shown here is derived from an EMBL/GenBank/DDBJ whole genome shotgun (WGS) entry which is preliminary data.</text>
</comment>
<keyword evidence="1" id="KW-0436">Ligase</keyword>
<evidence type="ECO:0000256" key="1">
    <source>
        <dbReference type="ARBA" id="ARBA00022598"/>
    </source>
</evidence>
<feature type="active site" evidence="5">
    <location>
        <position position="84"/>
    </location>
</feature>
<evidence type="ECO:0000259" key="7">
    <source>
        <dbReference type="PROSITE" id="PS50862"/>
    </source>
</evidence>
<keyword evidence="5" id="KW-0378">Hydrolase</keyword>
<dbReference type="EMBL" id="CAJOBF010000189">
    <property type="protein sequence ID" value="CAF3769181.1"/>
    <property type="molecule type" value="Genomic_DNA"/>
</dbReference>
<dbReference type="InterPro" id="IPR001792">
    <property type="entry name" value="Acylphosphatase-like_dom"/>
</dbReference>
<comment type="catalytic activity">
    <reaction evidence="5">
        <text>an acyl phosphate + H2O = a carboxylate + phosphate + H(+)</text>
        <dbReference type="Rhea" id="RHEA:14965"/>
        <dbReference type="ChEBI" id="CHEBI:15377"/>
        <dbReference type="ChEBI" id="CHEBI:15378"/>
        <dbReference type="ChEBI" id="CHEBI:29067"/>
        <dbReference type="ChEBI" id="CHEBI:43474"/>
        <dbReference type="ChEBI" id="CHEBI:59918"/>
        <dbReference type="EC" id="3.6.1.7"/>
    </reaction>
</comment>
<accession>A0A818ZX16</accession>
<proteinExistence type="inferred from homology"/>
<dbReference type="GO" id="GO:0003998">
    <property type="term" value="F:acylphosphatase activity"/>
    <property type="evidence" value="ECO:0007669"/>
    <property type="project" value="UniProtKB-EC"/>
</dbReference>
<dbReference type="Pfam" id="PF00708">
    <property type="entry name" value="Acylphosphatase"/>
    <property type="match status" value="1"/>
</dbReference>
<dbReference type="Proteomes" id="UP000663842">
    <property type="component" value="Unassembled WGS sequence"/>
</dbReference>
<dbReference type="PROSITE" id="PS50862">
    <property type="entry name" value="AA_TRNA_LIGASE_II"/>
    <property type="match status" value="1"/>
</dbReference>
<dbReference type="Pfam" id="PF03129">
    <property type="entry name" value="HGTP_anticodon"/>
    <property type="match status" value="1"/>
</dbReference>
<dbReference type="InterPro" id="IPR004154">
    <property type="entry name" value="Anticodon-bd"/>
</dbReference>
<dbReference type="PANTHER" id="PTHR42753:SF10">
    <property type="entry name" value="PROLINE--TRNA LIGASE, MITOCHONDRIAL-RELATED"/>
    <property type="match status" value="1"/>
</dbReference>
<sequence length="545" mass="62624">MSILVRSFNTYRFFELVNRVCLIQSISCFSDAAAAAAGKDLTNTSNVSVRSCDFEVFGTVQHVYFRKYTQQEAIKLNLVGWVQNTDKNTVQGHMEDLMVFITVIRHAIQQRSRMFLPTPIHLPRESRSKSQPLLQEAAIIHSVEHGFPQLLPSGNINKDRTCMIDECYFLGFRVLTKLKSLIRNEMNNVGGQELCLSAVGRKTIWETSDRWNLMHEELFKFKDHDEEYCLSPTHEEAITKLVSSVCKSLPRSNYPLLVYQITWKYRNERNYRHGLLRTKEFLMKDLYSFHRDEECARVVYDQVCDAYERIFKKLELNCFKVPADSGLMGGSLNHEFLAVSPVGEDTLLVCPECNRGSLKNKAQCEHTQKVEQRAIEIGHCFLLGDRYTKAFNAIEGSSDIAVDKKPLVMGCYGIGVTRLMAATVEILTPKDSDDIQWPRRIVPYQVAILPPKKGSPEEVNGNENTLGRLLNLTNTEWFVDDRTDLTIGYRLKDCQKMGIPIVIAFGKRATKQNLCEIIDVYNHRTEYLDYEDTLKFIQDYYSAFC</sequence>
<dbReference type="InterPro" id="IPR045864">
    <property type="entry name" value="aa-tRNA-synth_II/BPL/LPL"/>
</dbReference>
<reference evidence="9" key="1">
    <citation type="submission" date="2021-02" db="EMBL/GenBank/DDBJ databases">
        <authorList>
            <person name="Nowell W R."/>
        </authorList>
    </citation>
    <scope>NUCLEOTIDE SEQUENCE</scope>
</reference>
<dbReference type="PANTHER" id="PTHR42753">
    <property type="entry name" value="MITOCHONDRIAL RIBOSOME PROTEIN L39/PROLYL-TRNA LIGASE FAMILY MEMBER"/>
    <property type="match status" value="1"/>
</dbReference>
<evidence type="ECO:0000256" key="4">
    <source>
        <dbReference type="ARBA" id="ARBA00023146"/>
    </source>
</evidence>
<evidence type="ECO:0000256" key="5">
    <source>
        <dbReference type="PROSITE-ProRule" id="PRU00520"/>
    </source>
</evidence>
<evidence type="ECO:0000256" key="2">
    <source>
        <dbReference type="ARBA" id="ARBA00022741"/>
    </source>
</evidence>
<organism evidence="9 10">
    <name type="scientific">Rotaria magnacalcarata</name>
    <dbReference type="NCBI Taxonomy" id="392030"/>
    <lineage>
        <taxon>Eukaryota</taxon>
        <taxon>Metazoa</taxon>
        <taxon>Spiralia</taxon>
        <taxon>Gnathifera</taxon>
        <taxon>Rotifera</taxon>
        <taxon>Eurotatoria</taxon>
        <taxon>Bdelloidea</taxon>
        <taxon>Philodinida</taxon>
        <taxon>Philodinidae</taxon>
        <taxon>Rotaria</taxon>
    </lineage>
</organism>
<dbReference type="InterPro" id="IPR036046">
    <property type="entry name" value="Acylphosphatase-like_dom_sf"/>
</dbReference>
<comment type="similarity">
    <text evidence="6">Belongs to the acylphosphatase family.</text>
</comment>
<dbReference type="InterPro" id="IPR017968">
    <property type="entry name" value="Acylphosphatase_CS"/>
</dbReference>
<feature type="domain" description="Aminoacyl-transfer RNA synthetases class-II family profile" evidence="7">
    <location>
        <begin position="171"/>
        <end position="443"/>
    </location>
</feature>
<dbReference type="PRINTS" id="PR00112">
    <property type="entry name" value="ACYLPHPHTASE"/>
</dbReference>
<dbReference type="InterPro" id="IPR050062">
    <property type="entry name" value="Pro-tRNA_synthetase"/>
</dbReference>
<dbReference type="SUPFAM" id="SSF54975">
    <property type="entry name" value="Acylphosphatase/BLUF domain-like"/>
    <property type="match status" value="1"/>
</dbReference>
<dbReference type="Gene3D" id="3.30.70.100">
    <property type="match status" value="1"/>
</dbReference>
<keyword evidence="2" id="KW-0547">Nucleotide-binding</keyword>
<dbReference type="InterPro" id="IPR006195">
    <property type="entry name" value="aa-tRNA-synth_II"/>
</dbReference>
<name>A0A818ZX16_9BILA</name>